<proteinExistence type="predicted"/>
<feature type="region of interest" description="Disordered" evidence="1">
    <location>
        <begin position="150"/>
        <end position="169"/>
    </location>
</feature>
<dbReference type="Pfam" id="PF12639">
    <property type="entry name" value="Colicin-DNase"/>
    <property type="match status" value="1"/>
</dbReference>
<evidence type="ECO:0000313" key="3">
    <source>
        <dbReference type="Proteomes" id="UP000198553"/>
    </source>
</evidence>
<evidence type="ECO:0000256" key="1">
    <source>
        <dbReference type="SAM" id="MobiDB-lite"/>
    </source>
</evidence>
<dbReference type="RefSeq" id="WP_170843937.1">
    <property type="nucleotide sequence ID" value="NZ_FOBW01000016.1"/>
</dbReference>
<protein>
    <submittedName>
        <fullName evidence="2">DNase/tRNase domain of colicin-like bacteriocin</fullName>
    </submittedName>
</protein>
<dbReference type="AlphaFoldDB" id="A0A1H8I1H6"/>
<name>A0A1H8I1H6_9BACI</name>
<dbReference type="STRING" id="930146.SAMN05192533_11622"/>
<keyword evidence="3" id="KW-1185">Reference proteome</keyword>
<gene>
    <name evidence="2" type="ORF">SAMN05192533_11622</name>
</gene>
<sequence>MAFFRTIGKGVGMVTGAVVGGGVKLAGKALKSDLVEGVGSGITKGSPKALDTAGRLLDGIVKGTFGGSKNQETKQTEINDLKGSAGTALEGLETSVTYTVKSAGFTYDGGKTNHTRSSTQKGNKMGNFAAVGVMSVGLVDFIDGVNSVTDKEGNTRNGEQAGNSHSKSQVPFVEKTIELPIGEVTGTFPVFDVGYQVSLPSNLYLQPDSVHFSYANVDLLDALQSNPDLIHELGLDHQDIAQLKLGNNPGGYTWHHHEEPGVLQLVDEDFHQHTGHTGGRELWGGGFENR</sequence>
<reference evidence="3" key="1">
    <citation type="submission" date="2016-10" db="EMBL/GenBank/DDBJ databases">
        <authorList>
            <person name="Varghese N."/>
            <person name="Submissions S."/>
        </authorList>
    </citation>
    <scope>NUCLEOTIDE SEQUENCE [LARGE SCALE GENOMIC DNA]</scope>
    <source>
        <strain evidence="3">B48,IBRC-M 10115,DSM 25386,CECT 8001</strain>
    </source>
</reference>
<evidence type="ECO:0000313" key="2">
    <source>
        <dbReference type="EMBL" id="SEN62121.1"/>
    </source>
</evidence>
<dbReference type="Proteomes" id="UP000198553">
    <property type="component" value="Unassembled WGS sequence"/>
</dbReference>
<accession>A0A1H8I1H6</accession>
<feature type="compositionally biased region" description="Polar residues" evidence="1">
    <location>
        <begin position="155"/>
        <end position="169"/>
    </location>
</feature>
<dbReference type="EMBL" id="FOBW01000016">
    <property type="protein sequence ID" value="SEN62121.1"/>
    <property type="molecule type" value="Genomic_DNA"/>
</dbReference>
<organism evidence="2 3">
    <name type="scientific">Mesobacillus persicus</name>
    <dbReference type="NCBI Taxonomy" id="930146"/>
    <lineage>
        <taxon>Bacteria</taxon>
        <taxon>Bacillati</taxon>
        <taxon>Bacillota</taxon>
        <taxon>Bacilli</taxon>
        <taxon>Bacillales</taxon>
        <taxon>Bacillaceae</taxon>
        <taxon>Mesobacillus</taxon>
    </lineage>
</organism>